<dbReference type="Proteomes" id="UP000178735">
    <property type="component" value="Unassembled WGS sequence"/>
</dbReference>
<accession>A0A1F7WZX6</accession>
<reference evidence="11 12" key="1">
    <citation type="journal article" date="2016" name="Nat. Commun.">
        <title>Thousands of microbial genomes shed light on interconnected biogeochemical processes in an aquifer system.</title>
        <authorList>
            <person name="Anantharaman K."/>
            <person name="Brown C.T."/>
            <person name="Hug L.A."/>
            <person name="Sharon I."/>
            <person name="Castelle C.J."/>
            <person name="Probst A.J."/>
            <person name="Thomas B.C."/>
            <person name="Singh A."/>
            <person name="Wilkins M.J."/>
            <person name="Karaoz U."/>
            <person name="Brodie E.L."/>
            <person name="Williams K.H."/>
            <person name="Hubbard S.S."/>
            <person name="Banfield J.F."/>
        </authorList>
    </citation>
    <scope>NUCLEOTIDE SEQUENCE [LARGE SCALE GENOMIC DNA]</scope>
</reference>
<keyword evidence="7 10" id="KW-0119">Carbohydrate metabolism</keyword>
<comment type="similarity">
    <text evidence="2 10">Belongs to the disproportionating enzyme family.</text>
</comment>
<keyword evidence="6 10" id="KW-0808">Transferase</keyword>
<dbReference type="PANTHER" id="PTHR32438:SF5">
    <property type="entry name" value="4-ALPHA-GLUCANOTRANSFERASE DPE1, CHLOROPLASTIC_AMYLOPLASTIC"/>
    <property type="match status" value="1"/>
</dbReference>
<dbReference type="EMBL" id="MGFH01000019">
    <property type="protein sequence ID" value="OGM08301.1"/>
    <property type="molecule type" value="Genomic_DNA"/>
</dbReference>
<dbReference type="Gene3D" id="3.20.20.80">
    <property type="entry name" value="Glycosidases"/>
    <property type="match status" value="1"/>
</dbReference>
<evidence type="ECO:0000313" key="11">
    <source>
        <dbReference type="EMBL" id="OGM08301.1"/>
    </source>
</evidence>
<evidence type="ECO:0000256" key="4">
    <source>
        <dbReference type="ARBA" id="ARBA00020295"/>
    </source>
</evidence>
<organism evidence="11 12">
    <name type="scientific">Candidatus Wallbacteria bacterium GWC2_49_35</name>
    <dbReference type="NCBI Taxonomy" id="1817813"/>
    <lineage>
        <taxon>Bacteria</taxon>
        <taxon>Candidatus Walliibacteriota</taxon>
    </lineage>
</organism>
<evidence type="ECO:0000256" key="1">
    <source>
        <dbReference type="ARBA" id="ARBA00000439"/>
    </source>
</evidence>
<protein>
    <recommendedName>
        <fullName evidence="4 10">4-alpha-glucanotransferase</fullName>
        <ecNumber evidence="3 10">2.4.1.25</ecNumber>
    </recommendedName>
    <alternativeName>
        <fullName evidence="8 10">Amylomaltase</fullName>
    </alternativeName>
    <alternativeName>
        <fullName evidence="9 10">Disproportionating enzyme</fullName>
    </alternativeName>
</protein>
<name>A0A1F7WZX6_9BACT</name>
<evidence type="ECO:0000313" key="12">
    <source>
        <dbReference type="Proteomes" id="UP000178735"/>
    </source>
</evidence>
<comment type="caution">
    <text evidence="11">The sequence shown here is derived from an EMBL/GenBank/DDBJ whole genome shotgun (WGS) entry which is preliminary data.</text>
</comment>
<evidence type="ECO:0000256" key="7">
    <source>
        <dbReference type="ARBA" id="ARBA00023277"/>
    </source>
</evidence>
<dbReference type="InterPro" id="IPR003385">
    <property type="entry name" value="Glyco_hydro_77"/>
</dbReference>
<evidence type="ECO:0000256" key="3">
    <source>
        <dbReference type="ARBA" id="ARBA00012560"/>
    </source>
</evidence>
<comment type="catalytic activity">
    <reaction evidence="1 10">
        <text>Transfers a segment of a (1-&gt;4)-alpha-D-glucan to a new position in an acceptor, which may be glucose or a (1-&gt;4)-alpha-D-glucan.</text>
        <dbReference type="EC" id="2.4.1.25"/>
    </reaction>
</comment>
<evidence type="ECO:0000256" key="2">
    <source>
        <dbReference type="ARBA" id="ARBA00005684"/>
    </source>
</evidence>
<evidence type="ECO:0000256" key="10">
    <source>
        <dbReference type="RuleBase" id="RU361207"/>
    </source>
</evidence>
<dbReference type="InterPro" id="IPR017853">
    <property type="entry name" value="GH"/>
</dbReference>
<evidence type="ECO:0000256" key="8">
    <source>
        <dbReference type="ARBA" id="ARBA00031423"/>
    </source>
</evidence>
<dbReference type="EC" id="2.4.1.25" evidence="3 10"/>
<dbReference type="NCBIfam" id="TIGR00217">
    <property type="entry name" value="malQ"/>
    <property type="match status" value="1"/>
</dbReference>
<dbReference type="SUPFAM" id="SSF51445">
    <property type="entry name" value="(Trans)glycosidases"/>
    <property type="match status" value="1"/>
</dbReference>
<dbReference type="PANTHER" id="PTHR32438">
    <property type="entry name" value="4-ALPHA-GLUCANOTRANSFERASE DPE1, CHLOROPLASTIC/AMYLOPLASTIC"/>
    <property type="match status" value="1"/>
</dbReference>
<evidence type="ECO:0000256" key="5">
    <source>
        <dbReference type="ARBA" id="ARBA00022676"/>
    </source>
</evidence>
<evidence type="ECO:0000256" key="6">
    <source>
        <dbReference type="ARBA" id="ARBA00022679"/>
    </source>
</evidence>
<dbReference type="STRING" id="1817813.A2008_09610"/>
<gene>
    <name evidence="11" type="ORF">A2008_09610</name>
</gene>
<dbReference type="GO" id="GO:0005975">
    <property type="term" value="P:carbohydrate metabolic process"/>
    <property type="evidence" value="ECO:0007669"/>
    <property type="project" value="InterPro"/>
</dbReference>
<dbReference type="GO" id="GO:0004134">
    <property type="term" value="F:4-alpha-glucanotransferase activity"/>
    <property type="evidence" value="ECO:0007669"/>
    <property type="project" value="UniProtKB-EC"/>
</dbReference>
<sequence length="505" mass="56756">MAAQPFKFSRSFGILLHPTSLPAKHGIGDLGESAYKFVDYLGSCGASLWQTLPIGPTGYGDSPYASLSAFAGNPLLISPDILAAEGLLSPSDLAYIPDFPETKVDFGAVINYKRNLFNRAYENFRALKSGPLVREYKRFVEANDALWLDDFTLFMALKEKHGGAAWCDWDPSLVRRDKKALSKARIELSGQTGFFKFLQFTFFRQWNELKKYANARGVKLIGDIPIFVAYDCADVWVHPELFRLDEKGKPLVVAGVPPDFFSATGQYWGNPIYEWKAMKKNNFAWWVARFKNTLGMFDIIRIDHFRGFEAYWEIPAAEKTAVKGRWVKAPGRGLFAAVRKALGELPIIAEDLGVITPEVETLRDEFGFYGMKILQFGFSGNAGDAAKYLPHTFTTSRAVVYTGTHDNETSAGWYKNLDEKIKKLFRDYTASDGWNPAGEMVRLAAASVCDIAIVPMQDIIAIDNAGRMNTPGTFGDRNWSYRIKAGELKMIDAIRIKRYCRLFGR</sequence>
<proteinExistence type="inferred from homology"/>
<keyword evidence="5 10" id="KW-0328">Glycosyltransferase</keyword>
<dbReference type="AlphaFoldDB" id="A0A1F7WZX6"/>
<dbReference type="NCBIfam" id="NF011080">
    <property type="entry name" value="PRK14508.1-3"/>
    <property type="match status" value="1"/>
</dbReference>
<dbReference type="Pfam" id="PF02446">
    <property type="entry name" value="Glyco_hydro_77"/>
    <property type="match status" value="1"/>
</dbReference>
<evidence type="ECO:0000256" key="9">
    <source>
        <dbReference type="ARBA" id="ARBA00031501"/>
    </source>
</evidence>